<protein>
    <submittedName>
        <fullName evidence="2">Uncharacterized protein</fullName>
    </submittedName>
</protein>
<reference evidence="2" key="1">
    <citation type="journal article" date="2013" name="Nat. Commun.">
        <title>Whole-genome sequencing of Oryza brachyantha reveals mechanisms underlying Oryza genome evolution.</title>
        <authorList>
            <person name="Chen J."/>
            <person name="Huang Q."/>
            <person name="Gao D."/>
            <person name="Wang J."/>
            <person name="Lang Y."/>
            <person name="Liu T."/>
            <person name="Li B."/>
            <person name="Bai Z."/>
            <person name="Luis Goicoechea J."/>
            <person name="Liang C."/>
            <person name="Chen C."/>
            <person name="Zhang W."/>
            <person name="Sun S."/>
            <person name="Liao Y."/>
            <person name="Zhang X."/>
            <person name="Yang L."/>
            <person name="Song C."/>
            <person name="Wang M."/>
            <person name="Shi J."/>
            <person name="Liu G."/>
            <person name="Liu J."/>
            <person name="Zhou H."/>
            <person name="Zhou W."/>
            <person name="Yu Q."/>
            <person name="An N."/>
            <person name="Chen Y."/>
            <person name="Cai Q."/>
            <person name="Wang B."/>
            <person name="Liu B."/>
            <person name="Min J."/>
            <person name="Huang Y."/>
            <person name="Wu H."/>
            <person name="Li Z."/>
            <person name="Zhang Y."/>
            <person name="Yin Y."/>
            <person name="Song W."/>
            <person name="Jiang J."/>
            <person name="Jackson S.A."/>
            <person name="Wing R.A."/>
            <person name="Wang J."/>
            <person name="Chen M."/>
        </authorList>
    </citation>
    <scope>NUCLEOTIDE SEQUENCE [LARGE SCALE GENOMIC DNA]</scope>
    <source>
        <strain evidence="2">cv. IRGC 101232</strain>
    </source>
</reference>
<reference evidence="2" key="2">
    <citation type="submission" date="2013-04" db="UniProtKB">
        <authorList>
            <consortium name="EnsemblPlants"/>
        </authorList>
    </citation>
    <scope>IDENTIFICATION</scope>
</reference>
<feature type="region of interest" description="Disordered" evidence="1">
    <location>
        <begin position="1"/>
        <end position="40"/>
    </location>
</feature>
<dbReference type="HOGENOM" id="CLU_1809189_0_0_1"/>
<accession>J3LJS9</accession>
<name>J3LJS9_ORYBR</name>
<dbReference type="Gramene" id="OB03G13050.1">
    <property type="protein sequence ID" value="OB03G13050.1"/>
    <property type="gene ID" value="OB03G13050"/>
</dbReference>
<organism evidence="2">
    <name type="scientific">Oryza brachyantha</name>
    <name type="common">malo sina</name>
    <dbReference type="NCBI Taxonomy" id="4533"/>
    <lineage>
        <taxon>Eukaryota</taxon>
        <taxon>Viridiplantae</taxon>
        <taxon>Streptophyta</taxon>
        <taxon>Embryophyta</taxon>
        <taxon>Tracheophyta</taxon>
        <taxon>Spermatophyta</taxon>
        <taxon>Magnoliopsida</taxon>
        <taxon>Liliopsida</taxon>
        <taxon>Poales</taxon>
        <taxon>Poaceae</taxon>
        <taxon>BOP clade</taxon>
        <taxon>Oryzoideae</taxon>
        <taxon>Oryzeae</taxon>
        <taxon>Oryzinae</taxon>
        <taxon>Oryza</taxon>
    </lineage>
</organism>
<keyword evidence="3" id="KW-1185">Reference proteome</keyword>
<dbReference type="AlphaFoldDB" id="J3LJS9"/>
<dbReference type="eggNOG" id="ENOG502SFAF">
    <property type="taxonomic scope" value="Eukaryota"/>
</dbReference>
<feature type="compositionally biased region" description="Low complexity" evidence="1">
    <location>
        <begin position="19"/>
        <end position="39"/>
    </location>
</feature>
<sequence>MDRRSFRSVSFNVGGKNLASPSPAAGSRAPAAAPAGSRGDAVVSVERRALLSPHPAGGTARKGLRGPKRRVQWKDRHGKKLIEVREFQPRSSVIAKQEGGQILVRVIFFLYFARRGQLQYATLSKRMYLAGYNIQTRLLLGKP</sequence>
<evidence type="ECO:0000313" key="3">
    <source>
        <dbReference type="Proteomes" id="UP000006038"/>
    </source>
</evidence>
<feature type="region of interest" description="Disordered" evidence="1">
    <location>
        <begin position="52"/>
        <end position="72"/>
    </location>
</feature>
<evidence type="ECO:0000256" key="1">
    <source>
        <dbReference type="SAM" id="MobiDB-lite"/>
    </source>
</evidence>
<dbReference type="Proteomes" id="UP000006038">
    <property type="component" value="Chromosome 3"/>
</dbReference>
<dbReference type="OMA" id="REFQPRS"/>
<evidence type="ECO:0000313" key="2">
    <source>
        <dbReference type="EnsemblPlants" id="OB03G13050.1"/>
    </source>
</evidence>
<proteinExistence type="predicted"/>
<feature type="compositionally biased region" description="Basic residues" evidence="1">
    <location>
        <begin position="62"/>
        <end position="71"/>
    </location>
</feature>
<dbReference type="EnsemblPlants" id="OB03G13050.1">
    <property type="protein sequence ID" value="OB03G13050.1"/>
    <property type="gene ID" value="OB03G13050"/>
</dbReference>